<sequence length="321" mass="35622">MDAKCPSGNDCELLHMSHLQASGLYTSQEWFLIRLPITSSVPWMMSTAPHFASNDIPRRKFWLQNVASGRYMAAIGLDGNIDDGNIALEVDSARASLWHFVVTTEGAFWQAYPEHFAIVTGMAPNLASLDHYAQRRVLANAKRYWTSDPHHMWKAIPRDGAFTFLNMASQCLLCQNRTAAVVDTAPPSTCDDPGCLWRLVDPRMGEPCRVLYDATANVVPPEIAGASEDVEESLQTVPPQILLRSQDAPADVVGRFAESLKAEHELVRGMLESGHTAVVLALRLVMGWKKGRISKIYLDDEDSTFGMPKFKGKEEFDPCPS</sequence>
<organism evidence="1 2">
    <name type="scientific">Phanerochaete carnosa (strain HHB-10118-sp)</name>
    <name type="common">White-rot fungus</name>
    <name type="synonym">Peniophora carnosa</name>
    <dbReference type="NCBI Taxonomy" id="650164"/>
    <lineage>
        <taxon>Eukaryota</taxon>
        <taxon>Fungi</taxon>
        <taxon>Dikarya</taxon>
        <taxon>Basidiomycota</taxon>
        <taxon>Agaricomycotina</taxon>
        <taxon>Agaricomycetes</taxon>
        <taxon>Polyporales</taxon>
        <taxon>Phanerochaetaceae</taxon>
        <taxon>Phanerochaete</taxon>
    </lineage>
</organism>
<name>K5W0C3_PHACS</name>
<dbReference type="KEGG" id="pco:PHACADRAFT_261048"/>
<protein>
    <submittedName>
        <fullName evidence="1">Uncharacterized protein</fullName>
    </submittedName>
</protein>
<dbReference type="RefSeq" id="XP_007398893.1">
    <property type="nucleotide sequence ID" value="XM_007398831.1"/>
</dbReference>
<dbReference type="EMBL" id="JH930475">
    <property type="protein sequence ID" value="EKM52550.1"/>
    <property type="molecule type" value="Genomic_DNA"/>
</dbReference>
<keyword evidence="2" id="KW-1185">Reference proteome</keyword>
<proteinExistence type="predicted"/>
<dbReference type="InParanoid" id="K5W0C3"/>
<evidence type="ECO:0000313" key="2">
    <source>
        <dbReference type="Proteomes" id="UP000008370"/>
    </source>
</evidence>
<dbReference type="OrthoDB" id="10401483at2759"/>
<gene>
    <name evidence="1" type="ORF">PHACADRAFT_261048</name>
</gene>
<reference evidence="1 2" key="1">
    <citation type="journal article" date="2012" name="BMC Genomics">
        <title>Comparative genomics of the white-rot fungi, Phanerochaete carnosa and P. chrysosporium, to elucidate the genetic basis of the distinct wood types they colonize.</title>
        <authorList>
            <person name="Suzuki H."/>
            <person name="MacDonald J."/>
            <person name="Syed K."/>
            <person name="Salamov A."/>
            <person name="Hori C."/>
            <person name="Aerts A."/>
            <person name="Henrissat B."/>
            <person name="Wiebenga A."/>
            <person name="vanKuyk P.A."/>
            <person name="Barry K."/>
            <person name="Lindquist E."/>
            <person name="LaButti K."/>
            <person name="Lapidus A."/>
            <person name="Lucas S."/>
            <person name="Coutinho P."/>
            <person name="Gong Y."/>
            <person name="Samejima M."/>
            <person name="Mahadevan R."/>
            <person name="Abou-Zaid M."/>
            <person name="de Vries R.P."/>
            <person name="Igarashi K."/>
            <person name="Yadav J.S."/>
            <person name="Grigoriev I.V."/>
            <person name="Master E.R."/>
        </authorList>
    </citation>
    <scope>NUCLEOTIDE SEQUENCE [LARGE SCALE GENOMIC DNA]</scope>
    <source>
        <strain evidence="1 2">HHB-10118-sp</strain>
    </source>
</reference>
<dbReference type="Proteomes" id="UP000008370">
    <property type="component" value="Unassembled WGS sequence"/>
</dbReference>
<evidence type="ECO:0000313" key="1">
    <source>
        <dbReference type="EMBL" id="EKM52550.1"/>
    </source>
</evidence>
<dbReference type="GeneID" id="18917877"/>
<dbReference type="HOGENOM" id="CLU_866296_0_0_1"/>
<accession>K5W0C3</accession>
<dbReference type="AlphaFoldDB" id="K5W0C3"/>